<comment type="caution">
    <text evidence="2">The sequence shown here is derived from an EMBL/GenBank/DDBJ whole genome shotgun (WGS) entry which is preliminary data.</text>
</comment>
<organism evidence="2 3">
    <name type="scientific">Actinoallomurus oryzae</name>
    <dbReference type="NCBI Taxonomy" id="502180"/>
    <lineage>
        <taxon>Bacteria</taxon>
        <taxon>Bacillati</taxon>
        <taxon>Actinomycetota</taxon>
        <taxon>Actinomycetes</taxon>
        <taxon>Streptosporangiales</taxon>
        <taxon>Thermomonosporaceae</taxon>
        <taxon>Actinoallomurus</taxon>
    </lineage>
</organism>
<dbReference type="RefSeq" id="WP_345459903.1">
    <property type="nucleotide sequence ID" value="NZ_BAABHF010000013.1"/>
</dbReference>
<name>A0ABP8PLU7_9ACTN</name>
<reference evidence="3" key="1">
    <citation type="journal article" date="2019" name="Int. J. Syst. Evol. Microbiol.">
        <title>The Global Catalogue of Microorganisms (GCM) 10K type strain sequencing project: providing services to taxonomists for standard genome sequencing and annotation.</title>
        <authorList>
            <consortium name="The Broad Institute Genomics Platform"/>
            <consortium name="The Broad Institute Genome Sequencing Center for Infectious Disease"/>
            <person name="Wu L."/>
            <person name="Ma J."/>
        </authorList>
    </citation>
    <scope>NUCLEOTIDE SEQUENCE [LARGE SCALE GENOMIC DNA]</scope>
    <source>
        <strain evidence="3">JCM 17933</strain>
    </source>
</reference>
<evidence type="ECO:0000313" key="2">
    <source>
        <dbReference type="EMBL" id="GAA4488490.1"/>
    </source>
</evidence>
<dbReference type="EMBL" id="BAABHF010000013">
    <property type="protein sequence ID" value="GAA4488490.1"/>
    <property type="molecule type" value="Genomic_DNA"/>
</dbReference>
<keyword evidence="3" id="KW-1185">Reference proteome</keyword>
<dbReference type="Proteomes" id="UP001500503">
    <property type="component" value="Unassembled WGS sequence"/>
</dbReference>
<feature type="region of interest" description="Disordered" evidence="1">
    <location>
        <begin position="212"/>
        <end position="256"/>
    </location>
</feature>
<dbReference type="InterPro" id="IPR043737">
    <property type="entry name" value="DUF5682"/>
</dbReference>
<evidence type="ECO:0000256" key="1">
    <source>
        <dbReference type="SAM" id="MobiDB-lite"/>
    </source>
</evidence>
<dbReference type="Pfam" id="PF18934">
    <property type="entry name" value="DUF5682"/>
    <property type="match status" value="2"/>
</dbReference>
<gene>
    <name evidence="2" type="ORF">GCM10023191_017950</name>
</gene>
<accession>A0ABP8PLU7</accession>
<proteinExistence type="predicted"/>
<sequence>MPVTFIGVRHHSPACARLVERTIEALRPAYVLVEGPADVNDRLDELLLGHELPIAIFSHYRDDERSHLSWAPFCGYSPEWVALTVGRAHGAELRFIDLPAWHPALAGRRNRYADAEQRYADVADRLCRAFAVDNIDALWDRLVEVEPDDGLDERLATYFDLVRGDTEAGEDDTAREAYMAAWVRAAAADAGDRPVVVVTGGFHRPALRRLVAEPGGDGLDGEGRRAEGAGGSARAASPSGVGEPDGDGPGAVSADAEGRPAEVMGRFPGTASPLGVLAGGERRPVEVVGGLPGGASVEAGGGWPEIPRPAAGAVAGSYLVPYSFRRLDAFSGYQSGMPSPEYYQRLWEQGADAAADGLVEAVATRLRRRGVAVSTADLIAARTLSAGLARLRGHPHPARTDILDGLVSALVSDDLDQPLPWTRRGALASGAHPVVAEMVAALSGDRTGRLHPDTPAPPLVHDVEAELTRLGLDRTGTVELDLSDGGDLIRARVLHRLRVLGIPGYTRVSGPGSGADPVLDESWELTDHEARTPALIEAGAYGGTLRDAATAVLAEGVAAAGTDPGALAALLFDAALCGVTDLSEQITELIAANIAGARELGPLGEALATVLGLWRHDRVLGTAGSPMYAAVIDGAVTRVLWLAEGVHGGPAPADLARLRAVTATRDALLHAHEVLSTGRDAALDVMARIGADRDTPPDLRGAAFGFGWSLGASVDPVRALRGAAGADTLGDWLAGLFALARDEVLAAGRSAGVGWSGKAGRSAGVGWSGKAGRSAGVGWSGEAGSPAGGDGAGDAEGGVLAVLDDLITTMPDFLAGLPALRQAFAYFPPRERELIARRLLERRRLTGSARALLRTTADPLLIAEAKALEDRAGRLLAGEGLLP</sequence>
<protein>
    <submittedName>
        <fullName evidence="2">Uncharacterized protein</fullName>
    </submittedName>
</protein>
<evidence type="ECO:0000313" key="3">
    <source>
        <dbReference type="Proteomes" id="UP001500503"/>
    </source>
</evidence>